<name>A0AA46AF80_9AQUI</name>
<evidence type="ECO:0000313" key="3">
    <source>
        <dbReference type="EMBL" id="SMP18284.1"/>
    </source>
</evidence>
<dbReference type="RefSeq" id="WP_265134239.1">
    <property type="nucleotide sequence ID" value="NZ_FXTX01000017.1"/>
</dbReference>
<dbReference type="Proteomes" id="UP001157947">
    <property type="component" value="Unassembled WGS sequence"/>
</dbReference>
<evidence type="ECO:0000313" key="4">
    <source>
        <dbReference type="Proteomes" id="UP001157947"/>
    </source>
</evidence>
<dbReference type="EMBL" id="FXTX01000017">
    <property type="protein sequence ID" value="SMP18284.1"/>
    <property type="molecule type" value="Genomic_DNA"/>
</dbReference>
<dbReference type="AlphaFoldDB" id="A0AA46AF80"/>
<sequence>MKKEELLVKVLPEGKVIIPKEIRDKLGIKEGSILIIRKRKNKIELQKVKTIKDFFGFLKGEKTATEEEIDKAIYEAVEEREKSNH</sequence>
<dbReference type="SUPFAM" id="SSF89447">
    <property type="entry name" value="AbrB/MazE/MraZ-like"/>
    <property type="match status" value="1"/>
</dbReference>
<accession>A0AA46AF80</accession>
<proteinExistence type="predicted"/>
<dbReference type="PANTHER" id="PTHR34860">
    <property type="entry name" value="REPRESSOR-LIKE PROTEIN SSO7C3"/>
    <property type="match status" value="1"/>
</dbReference>
<keyword evidence="4" id="KW-1185">Reference proteome</keyword>
<protein>
    <submittedName>
        <fullName evidence="3">Transcriptional regulator, AbrB family</fullName>
    </submittedName>
</protein>
<dbReference type="PROSITE" id="PS51740">
    <property type="entry name" value="SPOVT_ABRB"/>
    <property type="match status" value="1"/>
</dbReference>
<dbReference type="InterPro" id="IPR037914">
    <property type="entry name" value="SpoVT-AbrB_sf"/>
</dbReference>
<dbReference type="NCBIfam" id="TIGR01439">
    <property type="entry name" value="lp_hng_hel_AbrB"/>
    <property type="match status" value="1"/>
</dbReference>
<dbReference type="InterPro" id="IPR007159">
    <property type="entry name" value="SpoVT-AbrB_dom"/>
</dbReference>
<evidence type="ECO:0000256" key="1">
    <source>
        <dbReference type="PROSITE-ProRule" id="PRU01076"/>
    </source>
</evidence>
<dbReference type="InterPro" id="IPR052975">
    <property type="entry name" value="Repressor-like_regulatory"/>
</dbReference>
<organism evidence="3 4">
    <name type="scientific">Venenivibrio stagnispumantis</name>
    <dbReference type="NCBI Taxonomy" id="407998"/>
    <lineage>
        <taxon>Bacteria</taxon>
        <taxon>Pseudomonadati</taxon>
        <taxon>Aquificota</taxon>
        <taxon>Aquificia</taxon>
        <taxon>Aquificales</taxon>
        <taxon>Hydrogenothermaceae</taxon>
        <taxon>Venenivibrio</taxon>
    </lineage>
</organism>
<reference evidence="3" key="1">
    <citation type="submission" date="2017-05" db="EMBL/GenBank/DDBJ databases">
        <authorList>
            <person name="Varghese N."/>
            <person name="Submissions S."/>
        </authorList>
    </citation>
    <scope>NUCLEOTIDE SEQUENCE</scope>
    <source>
        <strain evidence="3">DSM 18763</strain>
    </source>
</reference>
<dbReference type="PANTHER" id="PTHR34860:SF7">
    <property type="entry name" value="TRANSCRIPTION REGULATOR, SPOVT_ABRB FAMILY"/>
    <property type="match status" value="1"/>
</dbReference>
<keyword evidence="1" id="KW-0238">DNA-binding</keyword>
<dbReference type="GO" id="GO:0003677">
    <property type="term" value="F:DNA binding"/>
    <property type="evidence" value="ECO:0007669"/>
    <property type="project" value="UniProtKB-UniRule"/>
</dbReference>
<evidence type="ECO:0000259" key="2">
    <source>
        <dbReference type="PROSITE" id="PS51740"/>
    </source>
</evidence>
<dbReference type="Pfam" id="PF04014">
    <property type="entry name" value="MazE_antitoxin"/>
    <property type="match status" value="1"/>
</dbReference>
<comment type="caution">
    <text evidence="3">The sequence shown here is derived from an EMBL/GenBank/DDBJ whole genome shotgun (WGS) entry which is preliminary data.</text>
</comment>
<dbReference type="Gene3D" id="2.10.260.10">
    <property type="match status" value="1"/>
</dbReference>
<gene>
    <name evidence="3" type="ORF">SAMN06264868_11717</name>
</gene>
<feature type="domain" description="SpoVT-AbrB" evidence="2">
    <location>
        <begin position="5"/>
        <end position="50"/>
    </location>
</feature>
<dbReference type="SMART" id="SM00966">
    <property type="entry name" value="SpoVT_AbrB"/>
    <property type="match status" value="1"/>
</dbReference>